<proteinExistence type="predicted"/>
<gene>
    <name evidence="1" type="ORF">HPP92_000768</name>
</gene>
<evidence type="ECO:0000313" key="2">
    <source>
        <dbReference type="Proteomes" id="UP000639772"/>
    </source>
</evidence>
<dbReference type="PANTHER" id="PTHR31676:SF151">
    <property type="entry name" value="DUF538 FAMILY PROTEIN"/>
    <property type="match status" value="1"/>
</dbReference>
<dbReference type="AlphaFoldDB" id="A0A835VL92"/>
<dbReference type="Proteomes" id="UP000639772">
    <property type="component" value="Chromosome 1"/>
</dbReference>
<dbReference type="SUPFAM" id="SSF141562">
    <property type="entry name" value="At5g01610-like"/>
    <property type="match status" value="1"/>
</dbReference>
<comment type="caution">
    <text evidence="1">The sequence shown here is derived from an EMBL/GenBank/DDBJ whole genome shotgun (WGS) entry which is preliminary data.</text>
</comment>
<dbReference type="InterPro" id="IPR036758">
    <property type="entry name" value="At5g01610-like"/>
</dbReference>
<organism evidence="1 2">
    <name type="scientific">Vanilla planifolia</name>
    <name type="common">Vanilla</name>
    <dbReference type="NCBI Taxonomy" id="51239"/>
    <lineage>
        <taxon>Eukaryota</taxon>
        <taxon>Viridiplantae</taxon>
        <taxon>Streptophyta</taxon>
        <taxon>Embryophyta</taxon>
        <taxon>Tracheophyta</taxon>
        <taxon>Spermatophyta</taxon>
        <taxon>Magnoliopsida</taxon>
        <taxon>Liliopsida</taxon>
        <taxon>Asparagales</taxon>
        <taxon>Orchidaceae</taxon>
        <taxon>Vanilloideae</taxon>
        <taxon>Vanilleae</taxon>
        <taxon>Vanilla</taxon>
    </lineage>
</organism>
<name>A0A835VL92_VANPL</name>
<dbReference type="InterPro" id="IPR007493">
    <property type="entry name" value="DUF538"/>
</dbReference>
<dbReference type="Pfam" id="PF04398">
    <property type="entry name" value="DUF538"/>
    <property type="match status" value="1"/>
</dbReference>
<dbReference type="EMBL" id="JADCNM010000001">
    <property type="protein sequence ID" value="KAG0500696.1"/>
    <property type="molecule type" value="Genomic_DNA"/>
</dbReference>
<protein>
    <submittedName>
        <fullName evidence="1">Uncharacterized protein</fullName>
    </submittedName>
</protein>
<dbReference type="OrthoDB" id="766568at2759"/>
<sequence>MSTAPSNLEKKEAVLSTSCSARTASRGLLPKTVESYTLDRSTGLLESVSIAPLRQVRRPCVLRPIGTRQPQLRRTRSVVGLKQEELFLWLPVRGILVSSPSSGVILFDIGVARKQLSLSLFEVPPDCRPGGSKAPDAGVTQIPKGFLGRKDWFKDQR</sequence>
<evidence type="ECO:0000313" key="1">
    <source>
        <dbReference type="EMBL" id="KAG0500696.1"/>
    </source>
</evidence>
<reference evidence="1 2" key="1">
    <citation type="journal article" date="2020" name="Nat. Food">
        <title>A phased Vanilla planifolia genome enables genetic improvement of flavour and production.</title>
        <authorList>
            <person name="Hasing T."/>
            <person name="Tang H."/>
            <person name="Brym M."/>
            <person name="Khazi F."/>
            <person name="Huang T."/>
            <person name="Chambers A.H."/>
        </authorList>
    </citation>
    <scope>NUCLEOTIDE SEQUENCE [LARGE SCALE GENOMIC DNA]</scope>
    <source>
        <tissue evidence="1">Leaf</tissue>
    </source>
</reference>
<dbReference type="PANTHER" id="PTHR31676">
    <property type="entry name" value="T31J12.3 PROTEIN-RELATED"/>
    <property type="match status" value="1"/>
</dbReference>
<accession>A0A835VL92</accession>